<dbReference type="GO" id="GO:0046983">
    <property type="term" value="F:protein dimerization activity"/>
    <property type="evidence" value="ECO:0007669"/>
    <property type="project" value="InterPro"/>
</dbReference>
<accession>A0A9D2HS83</accession>
<evidence type="ECO:0000256" key="6">
    <source>
        <dbReference type="SAM" id="Phobius"/>
    </source>
</evidence>
<dbReference type="PANTHER" id="PTHR24421">
    <property type="entry name" value="NITRATE/NITRITE SENSOR PROTEIN NARX-RELATED"/>
    <property type="match status" value="1"/>
</dbReference>
<evidence type="ECO:0000313" key="9">
    <source>
        <dbReference type="EMBL" id="HJA84550.1"/>
    </source>
</evidence>
<proteinExistence type="predicted"/>
<keyword evidence="3" id="KW-0902">Two-component regulatory system</keyword>
<keyword evidence="2" id="KW-0418">Kinase</keyword>
<evidence type="ECO:0000256" key="3">
    <source>
        <dbReference type="ARBA" id="ARBA00023012"/>
    </source>
</evidence>
<dbReference type="InterPro" id="IPR011712">
    <property type="entry name" value="Sig_transdc_His_kin_sub3_dim/P"/>
</dbReference>
<evidence type="ECO:0000259" key="8">
    <source>
        <dbReference type="SMART" id="SM00387"/>
    </source>
</evidence>
<keyword evidence="9" id="KW-0547">Nucleotide-binding</keyword>
<reference evidence="9" key="1">
    <citation type="journal article" date="2021" name="PeerJ">
        <title>Extensive microbial diversity within the chicken gut microbiome revealed by metagenomics and culture.</title>
        <authorList>
            <person name="Gilroy R."/>
            <person name="Ravi A."/>
            <person name="Getino M."/>
            <person name="Pursley I."/>
            <person name="Horton D.L."/>
            <person name="Alikhan N.F."/>
            <person name="Baker D."/>
            <person name="Gharbi K."/>
            <person name="Hall N."/>
            <person name="Watson M."/>
            <person name="Adriaenssens E.M."/>
            <person name="Foster-Nyarko E."/>
            <person name="Jarju S."/>
            <person name="Secka A."/>
            <person name="Antonio M."/>
            <person name="Oren A."/>
            <person name="Chaudhuri R.R."/>
            <person name="La Ragione R."/>
            <person name="Hildebrand F."/>
            <person name="Pallen M.J."/>
        </authorList>
    </citation>
    <scope>NUCLEOTIDE SEQUENCE</scope>
    <source>
        <strain evidence="9">ChiHecec1B25-7008</strain>
    </source>
</reference>
<keyword evidence="7" id="KW-0732">Signal</keyword>
<dbReference type="Proteomes" id="UP000823860">
    <property type="component" value="Unassembled WGS sequence"/>
</dbReference>
<evidence type="ECO:0000256" key="7">
    <source>
        <dbReference type="SAM" id="SignalP"/>
    </source>
</evidence>
<evidence type="ECO:0000256" key="5">
    <source>
        <dbReference type="SAM" id="Coils"/>
    </source>
</evidence>
<dbReference type="PROSITE" id="PS50005">
    <property type="entry name" value="TPR"/>
    <property type="match status" value="1"/>
</dbReference>
<evidence type="ECO:0000256" key="4">
    <source>
        <dbReference type="PROSITE-ProRule" id="PRU00339"/>
    </source>
</evidence>
<dbReference type="InterPro" id="IPR036890">
    <property type="entry name" value="HATPase_C_sf"/>
</dbReference>
<dbReference type="Pfam" id="PF02518">
    <property type="entry name" value="HATPase_c"/>
    <property type="match status" value="1"/>
</dbReference>
<feature type="transmembrane region" description="Helical" evidence="6">
    <location>
        <begin position="378"/>
        <end position="398"/>
    </location>
</feature>
<dbReference type="Gene3D" id="1.25.40.10">
    <property type="entry name" value="Tetratricopeptide repeat domain"/>
    <property type="match status" value="2"/>
</dbReference>
<dbReference type="GO" id="GO:0016020">
    <property type="term" value="C:membrane"/>
    <property type="evidence" value="ECO:0007669"/>
    <property type="project" value="InterPro"/>
</dbReference>
<keyword evidence="6" id="KW-1133">Transmembrane helix</keyword>
<feature type="domain" description="Histidine kinase/HSP90-like ATPase" evidence="8">
    <location>
        <begin position="529"/>
        <end position="621"/>
    </location>
</feature>
<evidence type="ECO:0000256" key="1">
    <source>
        <dbReference type="ARBA" id="ARBA00022679"/>
    </source>
</evidence>
<evidence type="ECO:0000256" key="2">
    <source>
        <dbReference type="ARBA" id="ARBA00022777"/>
    </source>
</evidence>
<feature type="coiled-coil region" evidence="5">
    <location>
        <begin position="340"/>
        <end position="422"/>
    </location>
</feature>
<dbReference type="InterPro" id="IPR050482">
    <property type="entry name" value="Sensor_HK_TwoCompSys"/>
</dbReference>
<dbReference type="SUPFAM" id="SSF48452">
    <property type="entry name" value="TPR-like"/>
    <property type="match status" value="1"/>
</dbReference>
<dbReference type="AlphaFoldDB" id="A0A9D2HS83"/>
<sequence>MNIRLLLVFLLLPACASSQTTETDRDTLLTRLYDRAATQMGEGELEAAQQCFDSAFAMPDVEQSPVYPTLLNEQATLYVYQGDERRGLEGKKSVLPHLHRTKDLETHVSVYNDLGILYRRAHEPDSALLYYNKALEAALQYGDESWLAHLNMNLAVFHYNLKHFAEAEQYIDRAWAHALKTDERLAAFNALQVGANIKLAAGHAEEAGRSIRQAWQMACEEDNAEWKLRCMSGFLACFGDNHQTDSLKQYLRMGNRLLHQVTPGTIAARGYLQARAKALLMLEQYAAALQDFRHLQQEGTGTDRHTLYADMAQCYQALGDHKRAFACMDSARLWTDTLARRELTDEMARLNIKYRTKEQELQNARLNEQLLQKEAAQLRTVVAALCILFAAVLALAYFRHKQKATERRLRHVQQEKEREAARRYTEGLEEECKHLAKELHDGIANELLALQMRIETAGNHHPQAWKEISETVNGLKQEIRAISHELMPPDFERIGLDELLARYASFMSGNSQADITYHPSGHNERLDKETARDIYRITQETVSNCLKHAQATCITLALETDETGRCTLTITDNGNAFTLPDNPEGIGLRTVEERAKSLKATLSREREKDQNRFTLTFPIRQQHD</sequence>
<dbReference type="InterPro" id="IPR019734">
    <property type="entry name" value="TPR_rpt"/>
</dbReference>
<keyword evidence="1" id="KW-0808">Transferase</keyword>
<dbReference type="InterPro" id="IPR003594">
    <property type="entry name" value="HATPase_dom"/>
</dbReference>
<dbReference type="GO" id="GO:0000155">
    <property type="term" value="F:phosphorelay sensor kinase activity"/>
    <property type="evidence" value="ECO:0007669"/>
    <property type="project" value="InterPro"/>
</dbReference>
<dbReference type="GO" id="GO:0005524">
    <property type="term" value="F:ATP binding"/>
    <property type="evidence" value="ECO:0007669"/>
    <property type="project" value="UniProtKB-KW"/>
</dbReference>
<keyword evidence="9" id="KW-0067">ATP-binding</keyword>
<organism evidence="9 10">
    <name type="scientific">Candidatus Bacteroides intestinavium</name>
    <dbReference type="NCBI Taxonomy" id="2838469"/>
    <lineage>
        <taxon>Bacteria</taxon>
        <taxon>Pseudomonadati</taxon>
        <taxon>Bacteroidota</taxon>
        <taxon>Bacteroidia</taxon>
        <taxon>Bacteroidales</taxon>
        <taxon>Bacteroidaceae</taxon>
        <taxon>Bacteroides</taxon>
    </lineage>
</organism>
<keyword evidence="6" id="KW-0472">Membrane</keyword>
<dbReference type="Gene3D" id="1.20.5.1930">
    <property type="match status" value="1"/>
</dbReference>
<gene>
    <name evidence="9" type="ORF">H9785_11370</name>
</gene>
<dbReference type="SMART" id="SM00387">
    <property type="entry name" value="HATPase_c"/>
    <property type="match status" value="1"/>
</dbReference>
<dbReference type="EMBL" id="DWZE01000138">
    <property type="protein sequence ID" value="HJA84550.1"/>
    <property type="molecule type" value="Genomic_DNA"/>
</dbReference>
<dbReference type="InterPro" id="IPR011990">
    <property type="entry name" value="TPR-like_helical_dom_sf"/>
</dbReference>
<keyword evidence="4" id="KW-0802">TPR repeat</keyword>
<reference evidence="9" key="2">
    <citation type="submission" date="2021-04" db="EMBL/GenBank/DDBJ databases">
        <authorList>
            <person name="Gilroy R."/>
        </authorList>
    </citation>
    <scope>NUCLEOTIDE SEQUENCE</scope>
    <source>
        <strain evidence="9">ChiHecec1B25-7008</strain>
    </source>
</reference>
<dbReference type="Gene3D" id="3.30.565.10">
    <property type="entry name" value="Histidine kinase-like ATPase, C-terminal domain"/>
    <property type="match status" value="1"/>
</dbReference>
<feature type="signal peptide" evidence="7">
    <location>
        <begin position="1"/>
        <end position="20"/>
    </location>
</feature>
<evidence type="ECO:0000313" key="10">
    <source>
        <dbReference type="Proteomes" id="UP000823860"/>
    </source>
</evidence>
<dbReference type="SMART" id="SM00028">
    <property type="entry name" value="TPR"/>
    <property type="match status" value="3"/>
</dbReference>
<feature type="repeat" description="TPR" evidence="4">
    <location>
        <begin position="108"/>
        <end position="141"/>
    </location>
</feature>
<dbReference type="CDD" id="cd16917">
    <property type="entry name" value="HATPase_UhpB-NarQ-NarX-like"/>
    <property type="match status" value="1"/>
</dbReference>
<name>A0A9D2HS83_9BACE</name>
<comment type="caution">
    <text evidence="9">The sequence shown here is derived from an EMBL/GenBank/DDBJ whole genome shotgun (WGS) entry which is preliminary data.</text>
</comment>
<protein>
    <submittedName>
        <fullName evidence="9">ATP-binding protein</fullName>
    </submittedName>
</protein>
<keyword evidence="6" id="KW-0812">Transmembrane</keyword>
<dbReference type="Pfam" id="PF07730">
    <property type="entry name" value="HisKA_3"/>
    <property type="match status" value="1"/>
</dbReference>
<dbReference type="SUPFAM" id="SSF55874">
    <property type="entry name" value="ATPase domain of HSP90 chaperone/DNA topoisomerase II/histidine kinase"/>
    <property type="match status" value="1"/>
</dbReference>
<keyword evidence="5" id="KW-0175">Coiled coil</keyword>
<feature type="chain" id="PRO_5039611900" evidence="7">
    <location>
        <begin position="21"/>
        <end position="624"/>
    </location>
</feature>